<reference evidence="1" key="1">
    <citation type="submission" date="2015-04" db="UniProtKB">
        <authorList>
            <consortium name="EnsemblPlants"/>
        </authorList>
    </citation>
    <scope>IDENTIFICATION</scope>
</reference>
<proteinExistence type="predicted"/>
<name>A0A0E0E563_9ORYZ</name>
<sequence>MSWNLTEAKSYEYEFKGERLLGHQLGRQRRRRVPLQATHRGWLRVGDPLHPQVPRGRRVLGVALAGQHVDSPNP</sequence>
<evidence type="ECO:0000313" key="1">
    <source>
        <dbReference type="EnsemblPlants" id="OMERI06G24470.1"/>
    </source>
</evidence>
<evidence type="ECO:0000313" key="2">
    <source>
        <dbReference type="Proteomes" id="UP000008021"/>
    </source>
</evidence>
<reference evidence="1" key="2">
    <citation type="submission" date="2018-05" db="EMBL/GenBank/DDBJ databases">
        <title>OmerRS3 (Oryza meridionalis Reference Sequence Version 3).</title>
        <authorList>
            <person name="Zhang J."/>
            <person name="Kudrna D."/>
            <person name="Lee S."/>
            <person name="Talag J."/>
            <person name="Welchert J."/>
            <person name="Wing R.A."/>
        </authorList>
    </citation>
    <scope>NUCLEOTIDE SEQUENCE [LARGE SCALE GENOMIC DNA]</scope>
    <source>
        <strain evidence="1">cv. OR44</strain>
    </source>
</reference>
<keyword evidence="2" id="KW-1185">Reference proteome</keyword>
<dbReference type="HOGENOM" id="CLU_2691952_0_0_1"/>
<protein>
    <submittedName>
        <fullName evidence="1">Uncharacterized protein</fullName>
    </submittedName>
</protein>
<dbReference type="EnsemblPlants" id="OMERI06G24470.1">
    <property type="protein sequence ID" value="OMERI06G24470.1"/>
    <property type="gene ID" value="OMERI06G24470"/>
</dbReference>
<dbReference type="Gramene" id="OMERI06G24470.1">
    <property type="protein sequence ID" value="OMERI06G24470.1"/>
    <property type="gene ID" value="OMERI06G24470"/>
</dbReference>
<dbReference type="AlphaFoldDB" id="A0A0E0E563"/>
<accession>A0A0E0E563</accession>
<dbReference type="Proteomes" id="UP000008021">
    <property type="component" value="Chromosome 6"/>
</dbReference>
<organism evidence="1">
    <name type="scientific">Oryza meridionalis</name>
    <dbReference type="NCBI Taxonomy" id="40149"/>
    <lineage>
        <taxon>Eukaryota</taxon>
        <taxon>Viridiplantae</taxon>
        <taxon>Streptophyta</taxon>
        <taxon>Embryophyta</taxon>
        <taxon>Tracheophyta</taxon>
        <taxon>Spermatophyta</taxon>
        <taxon>Magnoliopsida</taxon>
        <taxon>Liliopsida</taxon>
        <taxon>Poales</taxon>
        <taxon>Poaceae</taxon>
        <taxon>BOP clade</taxon>
        <taxon>Oryzoideae</taxon>
        <taxon>Oryzeae</taxon>
        <taxon>Oryzinae</taxon>
        <taxon>Oryza</taxon>
    </lineage>
</organism>